<evidence type="ECO:0000256" key="12">
    <source>
        <dbReference type="RuleBase" id="RU361115"/>
    </source>
</evidence>
<evidence type="ECO:0000256" key="8">
    <source>
        <dbReference type="ARBA" id="ARBA00023098"/>
    </source>
</evidence>
<dbReference type="Proteomes" id="UP000650833">
    <property type="component" value="Unassembled WGS sequence"/>
</dbReference>
<dbReference type="GO" id="GO:0019367">
    <property type="term" value="P:fatty acid elongation, saturated fatty acid"/>
    <property type="evidence" value="ECO:0007669"/>
    <property type="project" value="TreeGrafter"/>
</dbReference>
<comment type="similarity">
    <text evidence="2 12">Belongs to the ELO family.</text>
</comment>
<keyword evidence="8 12" id="KW-0443">Lipid metabolism</keyword>
<feature type="transmembrane region" description="Helical" evidence="12">
    <location>
        <begin position="260"/>
        <end position="279"/>
    </location>
</feature>
<accession>A0A8H7V5J7</accession>
<protein>
    <recommendedName>
        <fullName evidence="12">Elongation of fatty acids protein</fullName>
        <ecNumber evidence="12">2.3.1.-</ecNumber>
    </recommendedName>
</protein>
<dbReference type="OrthoDB" id="434092at2759"/>
<dbReference type="InterPro" id="IPR002076">
    <property type="entry name" value="ELO_fam"/>
</dbReference>
<dbReference type="PANTHER" id="PTHR11157">
    <property type="entry name" value="FATTY ACID ACYL TRANSFERASE-RELATED"/>
    <property type="match status" value="1"/>
</dbReference>
<dbReference type="GO" id="GO:0030148">
    <property type="term" value="P:sphingolipid biosynthetic process"/>
    <property type="evidence" value="ECO:0007669"/>
    <property type="project" value="TreeGrafter"/>
</dbReference>
<proteinExistence type="inferred from homology"/>
<evidence type="ECO:0000256" key="9">
    <source>
        <dbReference type="ARBA" id="ARBA00023136"/>
    </source>
</evidence>
<dbReference type="GO" id="GO:0034625">
    <property type="term" value="P:fatty acid elongation, monounsaturated fatty acid"/>
    <property type="evidence" value="ECO:0007669"/>
    <property type="project" value="TreeGrafter"/>
</dbReference>
<keyword evidence="4 12" id="KW-0808">Transferase</keyword>
<evidence type="ECO:0000313" key="14">
    <source>
        <dbReference type="Proteomes" id="UP000650833"/>
    </source>
</evidence>
<evidence type="ECO:0000256" key="4">
    <source>
        <dbReference type="ARBA" id="ARBA00022679"/>
    </source>
</evidence>
<feature type="non-terminal residue" evidence="13">
    <location>
        <position position="1"/>
    </location>
</feature>
<evidence type="ECO:0000256" key="6">
    <source>
        <dbReference type="ARBA" id="ARBA00022832"/>
    </source>
</evidence>
<gene>
    <name evidence="13" type="ORF">INT46_008833</name>
</gene>
<comment type="subcellular location">
    <subcellularLocation>
        <location evidence="1">Membrane</location>
        <topology evidence="1">Multi-pass membrane protein</topology>
    </subcellularLocation>
</comment>
<feature type="transmembrane region" description="Helical" evidence="12">
    <location>
        <begin position="222"/>
        <end position="240"/>
    </location>
</feature>
<keyword evidence="5 12" id="KW-0812">Transmembrane</keyword>
<evidence type="ECO:0000256" key="7">
    <source>
        <dbReference type="ARBA" id="ARBA00022989"/>
    </source>
</evidence>
<comment type="catalytic activity">
    <reaction evidence="12">
        <text>an acyl-CoA + malonyl-CoA + H(+) = a 3-oxoacyl-CoA + CO2 + CoA</text>
        <dbReference type="Rhea" id="RHEA:50252"/>
        <dbReference type="ChEBI" id="CHEBI:15378"/>
        <dbReference type="ChEBI" id="CHEBI:16526"/>
        <dbReference type="ChEBI" id="CHEBI:57287"/>
        <dbReference type="ChEBI" id="CHEBI:57384"/>
        <dbReference type="ChEBI" id="CHEBI:58342"/>
        <dbReference type="ChEBI" id="CHEBI:90726"/>
    </reaction>
    <physiologicalReaction direction="left-to-right" evidence="12">
        <dbReference type="Rhea" id="RHEA:50253"/>
    </physiologicalReaction>
</comment>
<evidence type="ECO:0000256" key="2">
    <source>
        <dbReference type="ARBA" id="ARBA00007263"/>
    </source>
</evidence>
<dbReference type="EMBL" id="JAEPRC010000204">
    <property type="protein sequence ID" value="KAG2204218.1"/>
    <property type="molecule type" value="Genomic_DNA"/>
</dbReference>
<comment type="catalytic activity">
    <reaction evidence="11">
        <text>a very-long-chain acyl-CoA + malonyl-CoA + H(+) = a very-long-chain 3-oxoacyl-CoA + CO2 + CoA</text>
        <dbReference type="Rhea" id="RHEA:32727"/>
        <dbReference type="ChEBI" id="CHEBI:15378"/>
        <dbReference type="ChEBI" id="CHEBI:16526"/>
        <dbReference type="ChEBI" id="CHEBI:57287"/>
        <dbReference type="ChEBI" id="CHEBI:57384"/>
        <dbReference type="ChEBI" id="CHEBI:90725"/>
        <dbReference type="ChEBI" id="CHEBI:90736"/>
        <dbReference type="EC" id="2.3.1.199"/>
    </reaction>
</comment>
<comment type="caution">
    <text evidence="13">The sequence shown here is derived from an EMBL/GenBank/DDBJ whole genome shotgun (WGS) entry which is preliminary data.</text>
</comment>
<keyword evidence="9 12" id="KW-0472">Membrane</keyword>
<dbReference type="PROSITE" id="PS01188">
    <property type="entry name" value="ELO"/>
    <property type="match status" value="1"/>
</dbReference>
<evidence type="ECO:0000256" key="11">
    <source>
        <dbReference type="ARBA" id="ARBA00047375"/>
    </source>
</evidence>
<keyword evidence="10 12" id="KW-0275">Fatty acid biosynthesis</keyword>
<keyword evidence="7 12" id="KW-1133">Transmembrane helix</keyword>
<dbReference type="GO" id="GO:0042761">
    <property type="term" value="P:very long-chain fatty acid biosynthetic process"/>
    <property type="evidence" value="ECO:0007669"/>
    <property type="project" value="TreeGrafter"/>
</dbReference>
<reference evidence="13" key="1">
    <citation type="submission" date="2020-12" db="EMBL/GenBank/DDBJ databases">
        <title>Metabolic potential, ecology and presence of endohyphal bacteria is reflected in genomic diversity of Mucoromycotina.</title>
        <authorList>
            <person name="Muszewska A."/>
            <person name="Okrasinska A."/>
            <person name="Steczkiewicz K."/>
            <person name="Drgas O."/>
            <person name="Orlowska M."/>
            <person name="Perlinska-Lenart U."/>
            <person name="Aleksandrzak-Piekarczyk T."/>
            <person name="Szatraj K."/>
            <person name="Zielenkiewicz U."/>
            <person name="Pilsyk S."/>
            <person name="Malc E."/>
            <person name="Mieczkowski P."/>
            <person name="Kruszewska J.S."/>
            <person name="Biernat P."/>
            <person name="Pawlowska J."/>
        </authorList>
    </citation>
    <scope>NUCLEOTIDE SEQUENCE</scope>
    <source>
        <strain evidence="13">CBS 226.32</strain>
    </source>
</reference>
<dbReference type="InterPro" id="IPR030457">
    <property type="entry name" value="ELO_CS"/>
</dbReference>
<keyword evidence="14" id="KW-1185">Reference proteome</keyword>
<dbReference type="PANTHER" id="PTHR11157:SF134">
    <property type="entry name" value="ELONGATION OF FATTY ACIDS PROTEIN 1-RELATED"/>
    <property type="match status" value="1"/>
</dbReference>
<dbReference type="Pfam" id="PF01151">
    <property type="entry name" value="ELO"/>
    <property type="match status" value="1"/>
</dbReference>
<evidence type="ECO:0000256" key="1">
    <source>
        <dbReference type="ARBA" id="ARBA00004141"/>
    </source>
</evidence>
<feature type="transmembrane region" description="Helical" evidence="12">
    <location>
        <begin position="183"/>
        <end position="202"/>
    </location>
</feature>
<evidence type="ECO:0000256" key="10">
    <source>
        <dbReference type="ARBA" id="ARBA00023160"/>
    </source>
</evidence>
<dbReference type="GO" id="GO:0034626">
    <property type="term" value="P:fatty acid elongation, polyunsaturated fatty acid"/>
    <property type="evidence" value="ECO:0007669"/>
    <property type="project" value="TreeGrafter"/>
</dbReference>
<keyword evidence="6 12" id="KW-0276">Fatty acid metabolism</keyword>
<organism evidence="13 14">
    <name type="scientific">Mucor plumbeus</name>
    <dbReference type="NCBI Taxonomy" id="97098"/>
    <lineage>
        <taxon>Eukaryota</taxon>
        <taxon>Fungi</taxon>
        <taxon>Fungi incertae sedis</taxon>
        <taxon>Mucoromycota</taxon>
        <taxon>Mucoromycotina</taxon>
        <taxon>Mucoromycetes</taxon>
        <taxon>Mucorales</taxon>
        <taxon>Mucorineae</taxon>
        <taxon>Mucoraceae</taxon>
        <taxon>Mucor</taxon>
    </lineage>
</organism>
<dbReference type="EC" id="2.3.1.-" evidence="12"/>
<dbReference type="AlphaFoldDB" id="A0A8H7V5J7"/>
<keyword evidence="3 12" id="KW-0444">Lipid biosynthesis</keyword>
<evidence type="ECO:0000256" key="5">
    <source>
        <dbReference type="ARBA" id="ARBA00022692"/>
    </source>
</evidence>
<evidence type="ECO:0000256" key="3">
    <source>
        <dbReference type="ARBA" id="ARBA00022516"/>
    </source>
</evidence>
<dbReference type="GO" id="GO:0005789">
    <property type="term" value="C:endoplasmic reticulum membrane"/>
    <property type="evidence" value="ECO:0007669"/>
    <property type="project" value="TreeGrafter"/>
</dbReference>
<feature type="transmembrane region" description="Helical" evidence="12">
    <location>
        <begin position="55"/>
        <end position="74"/>
    </location>
</feature>
<name>A0A8H7V5J7_9FUNG</name>
<evidence type="ECO:0000313" key="13">
    <source>
        <dbReference type="EMBL" id="KAG2204218.1"/>
    </source>
</evidence>
<sequence length="308" mass="35833">KQLQEMFTFEFSVERPFGIYLFDYFDQLYTMIVGQSAKDFHFVQGVTPLSTLLEVIIGCITYFTVIFGGQYLLSHSSPVKCKIINQFHNAFLTIVSLVLLLLLIEQLVPRLVNQGLYFTICSEDAWTQELELLYYLNYLVKYYELVDTIFLVIKRKKLEFLHYFHHSMTMALCYTQLVGRTTVSWVPIVLNLTVHVLMYYYYFQTASGARIWWKQYLTTMQIIQFVIDLFVIYACTYSYYAFTYTALMPNFGDCAGTESAAAFGCAILTSYLFLFINFYRITYKKKKAAAAKEALAGGRKEPIKSKKI</sequence>
<feature type="transmembrane region" description="Helical" evidence="12">
    <location>
        <begin position="86"/>
        <end position="104"/>
    </location>
</feature>
<dbReference type="GO" id="GO:0009922">
    <property type="term" value="F:fatty acid elongase activity"/>
    <property type="evidence" value="ECO:0007669"/>
    <property type="project" value="UniProtKB-EC"/>
</dbReference>